<dbReference type="Gene3D" id="3.40.50.1820">
    <property type="entry name" value="alpha/beta hydrolase"/>
    <property type="match status" value="1"/>
</dbReference>
<dbReference type="HOGENOM" id="CLU_1055520_0_0_1"/>
<reference evidence="4 5" key="2">
    <citation type="journal article" date="2008" name="Nature">
        <title>The Phaeodactylum genome reveals the evolutionary history of diatom genomes.</title>
        <authorList>
            <person name="Bowler C."/>
            <person name="Allen A.E."/>
            <person name="Badger J.H."/>
            <person name="Grimwood J."/>
            <person name="Jabbari K."/>
            <person name="Kuo A."/>
            <person name="Maheswari U."/>
            <person name="Martens C."/>
            <person name="Maumus F."/>
            <person name="Otillar R.P."/>
            <person name="Rayko E."/>
            <person name="Salamov A."/>
            <person name="Vandepoele K."/>
            <person name="Beszteri B."/>
            <person name="Gruber A."/>
            <person name="Heijde M."/>
            <person name="Katinka M."/>
            <person name="Mock T."/>
            <person name="Valentin K."/>
            <person name="Verret F."/>
            <person name="Berges J.A."/>
            <person name="Brownlee C."/>
            <person name="Cadoret J.P."/>
            <person name="Chiovitti A."/>
            <person name="Choi C.J."/>
            <person name="Coesel S."/>
            <person name="De Martino A."/>
            <person name="Detter J.C."/>
            <person name="Durkin C."/>
            <person name="Falciatore A."/>
            <person name="Fournet J."/>
            <person name="Haruta M."/>
            <person name="Huysman M.J."/>
            <person name="Jenkins B.D."/>
            <person name="Jiroutova K."/>
            <person name="Jorgensen R.E."/>
            <person name="Joubert Y."/>
            <person name="Kaplan A."/>
            <person name="Kroger N."/>
            <person name="Kroth P.G."/>
            <person name="La Roche J."/>
            <person name="Lindquist E."/>
            <person name="Lommer M."/>
            <person name="Martin-Jezequel V."/>
            <person name="Lopez P.J."/>
            <person name="Lucas S."/>
            <person name="Mangogna M."/>
            <person name="McGinnis K."/>
            <person name="Medlin L.K."/>
            <person name="Montsant A."/>
            <person name="Oudot-Le Secq M.P."/>
            <person name="Napoli C."/>
            <person name="Obornik M."/>
            <person name="Parker M.S."/>
            <person name="Petit J.L."/>
            <person name="Porcel B.M."/>
            <person name="Poulsen N."/>
            <person name="Robison M."/>
            <person name="Rychlewski L."/>
            <person name="Rynearson T.A."/>
            <person name="Schmutz J."/>
            <person name="Shapiro H."/>
            <person name="Siaut M."/>
            <person name="Stanley M."/>
            <person name="Sussman M.R."/>
            <person name="Taylor A.R."/>
            <person name="Vardi A."/>
            <person name="von Dassow P."/>
            <person name="Vyverman W."/>
            <person name="Willis A."/>
            <person name="Wyrwicz L.S."/>
            <person name="Rokhsar D.S."/>
            <person name="Weissenbach J."/>
            <person name="Armbrust E.V."/>
            <person name="Green B.R."/>
            <person name="Van de Peer Y."/>
            <person name="Grigoriev I.V."/>
        </authorList>
    </citation>
    <scope>NUCLEOTIDE SEQUENCE [LARGE SCALE GENOMIC DNA]</scope>
    <source>
        <strain evidence="4 5">CCMP1335</strain>
    </source>
</reference>
<sequence>MPSSDYKFGTLLLKRTIPSLQSNQPPLRIAYRIIRPSLLQGTKAPLLVIHGGPSLPSEYLETLADNNLAIQNRSLILYDQLGCGWSSIPQQDEWYGVKQMARDLRELLLHLRENENVVQFHLIGHSLGGAIGYEYLKHKLEAPDEGRDVPKCLTVTLSNASTNFQLSDSERDRLFGEMQKQQTQLHQESSHNKGLQKLFFLKHFCRTDTIPPVLTSALSRRGKDWSAKEYLAKPLDSTICRVYPPILIIRGEYDFVTEACTRDWESLLANDDKSVTAREVVLKDCAHYPHLEQQHEYAEVLEIFCSSVEDNN</sequence>
<dbReference type="EMBL" id="CM000641">
    <property type="protein sequence ID" value="EED93015.1"/>
    <property type="molecule type" value="Genomic_DNA"/>
</dbReference>
<dbReference type="InParanoid" id="B8C079"/>
<dbReference type="PANTHER" id="PTHR43194">
    <property type="entry name" value="HYDROLASE ALPHA/BETA FOLD FAMILY"/>
    <property type="match status" value="1"/>
</dbReference>
<dbReference type="GO" id="GO:0055088">
    <property type="term" value="P:lipid homeostasis"/>
    <property type="evidence" value="ECO:0000318"/>
    <property type="project" value="GO_Central"/>
</dbReference>
<dbReference type="Pfam" id="PF00561">
    <property type="entry name" value="Abhydrolase_1"/>
    <property type="match status" value="1"/>
</dbReference>
<dbReference type="PANTHER" id="PTHR43194:SF2">
    <property type="entry name" value="PEROXISOMAL MEMBRANE PROTEIN LPX1"/>
    <property type="match status" value="1"/>
</dbReference>
<dbReference type="InterPro" id="IPR029058">
    <property type="entry name" value="AB_hydrolase_fold"/>
</dbReference>
<feature type="domain" description="AB hydrolase-1" evidence="3">
    <location>
        <begin position="45"/>
        <end position="292"/>
    </location>
</feature>
<accession>B8C079</accession>
<name>B8C079_THAPS</name>
<keyword evidence="2" id="KW-0378">Hydrolase</keyword>
<dbReference type="InterPro" id="IPR002410">
    <property type="entry name" value="Peptidase_S33"/>
</dbReference>
<evidence type="ECO:0000259" key="3">
    <source>
        <dbReference type="Pfam" id="PF00561"/>
    </source>
</evidence>
<dbReference type="GO" id="GO:0052689">
    <property type="term" value="F:carboxylic ester hydrolase activity"/>
    <property type="evidence" value="ECO:0000318"/>
    <property type="project" value="GO_Central"/>
</dbReference>
<dbReference type="AlphaFoldDB" id="B8C079"/>
<dbReference type="ESTHER" id="thaps-b8c079">
    <property type="family name" value="Proline_iminopeptidase"/>
</dbReference>
<dbReference type="GO" id="GO:0006508">
    <property type="term" value="P:proteolysis"/>
    <property type="evidence" value="ECO:0007669"/>
    <property type="project" value="InterPro"/>
</dbReference>
<dbReference type="PaxDb" id="35128-Thaps4760"/>
<proteinExistence type="inferred from homology"/>
<keyword evidence="5" id="KW-1185">Reference proteome</keyword>
<dbReference type="GO" id="GO:0008233">
    <property type="term" value="F:peptidase activity"/>
    <property type="evidence" value="ECO:0007669"/>
    <property type="project" value="InterPro"/>
</dbReference>
<dbReference type="SUPFAM" id="SSF53474">
    <property type="entry name" value="alpha/beta-Hydrolases"/>
    <property type="match status" value="1"/>
</dbReference>
<reference evidence="4 5" key="1">
    <citation type="journal article" date="2004" name="Science">
        <title>The genome of the diatom Thalassiosira pseudonana: ecology, evolution, and metabolism.</title>
        <authorList>
            <person name="Armbrust E.V."/>
            <person name="Berges J.A."/>
            <person name="Bowler C."/>
            <person name="Green B.R."/>
            <person name="Martinez D."/>
            <person name="Putnam N.H."/>
            <person name="Zhou S."/>
            <person name="Allen A.E."/>
            <person name="Apt K.E."/>
            <person name="Bechner M."/>
            <person name="Brzezinski M.A."/>
            <person name="Chaal B.K."/>
            <person name="Chiovitti A."/>
            <person name="Davis A.K."/>
            <person name="Demarest M.S."/>
            <person name="Detter J.C."/>
            <person name="Glavina T."/>
            <person name="Goodstein D."/>
            <person name="Hadi M.Z."/>
            <person name="Hellsten U."/>
            <person name="Hildebrand M."/>
            <person name="Jenkins B.D."/>
            <person name="Jurka J."/>
            <person name="Kapitonov V.V."/>
            <person name="Kroger N."/>
            <person name="Lau W.W."/>
            <person name="Lane T.W."/>
            <person name="Larimer F.W."/>
            <person name="Lippmeier J.C."/>
            <person name="Lucas S."/>
            <person name="Medina M."/>
            <person name="Montsant A."/>
            <person name="Obornik M."/>
            <person name="Parker M.S."/>
            <person name="Palenik B."/>
            <person name="Pazour G.J."/>
            <person name="Richardson P.M."/>
            <person name="Rynearson T.A."/>
            <person name="Saito M.A."/>
            <person name="Schwartz D.C."/>
            <person name="Thamatrakoln K."/>
            <person name="Valentin K."/>
            <person name="Vardi A."/>
            <person name="Wilkerson F.P."/>
            <person name="Rokhsar D.S."/>
        </authorList>
    </citation>
    <scope>NUCLEOTIDE SEQUENCE [LARGE SCALE GENOMIC DNA]</scope>
    <source>
        <strain evidence="4 5">CCMP1335</strain>
    </source>
</reference>
<organism evidence="4 5">
    <name type="scientific">Thalassiosira pseudonana</name>
    <name type="common">Marine diatom</name>
    <name type="synonym">Cyclotella nana</name>
    <dbReference type="NCBI Taxonomy" id="35128"/>
    <lineage>
        <taxon>Eukaryota</taxon>
        <taxon>Sar</taxon>
        <taxon>Stramenopiles</taxon>
        <taxon>Ochrophyta</taxon>
        <taxon>Bacillariophyta</taxon>
        <taxon>Coscinodiscophyceae</taxon>
        <taxon>Thalassiosirophycidae</taxon>
        <taxon>Thalassiosirales</taxon>
        <taxon>Thalassiosiraceae</taxon>
        <taxon>Thalassiosira</taxon>
    </lineage>
</organism>
<dbReference type="eggNOG" id="ENOG502S8ER">
    <property type="taxonomic scope" value="Eukaryota"/>
</dbReference>
<dbReference type="GeneID" id="7451952"/>
<dbReference type="Proteomes" id="UP000001449">
    <property type="component" value="Chromosome 4"/>
</dbReference>
<dbReference type="InterPro" id="IPR050228">
    <property type="entry name" value="Carboxylesterase_BioH"/>
</dbReference>
<evidence type="ECO:0000313" key="5">
    <source>
        <dbReference type="Proteomes" id="UP000001449"/>
    </source>
</evidence>
<dbReference type="GO" id="GO:0006654">
    <property type="term" value="P:phosphatidic acid biosynthetic process"/>
    <property type="evidence" value="ECO:0000318"/>
    <property type="project" value="GO_Central"/>
</dbReference>
<dbReference type="InterPro" id="IPR000073">
    <property type="entry name" value="AB_hydrolase_1"/>
</dbReference>
<evidence type="ECO:0000256" key="2">
    <source>
        <dbReference type="ARBA" id="ARBA00022801"/>
    </source>
</evidence>
<evidence type="ECO:0000313" key="4">
    <source>
        <dbReference type="EMBL" id="EED93015.1"/>
    </source>
</evidence>
<evidence type="ECO:0000256" key="1">
    <source>
        <dbReference type="ARBA" id="ARBA00010088"/>
    </source>
</evidence>
<comment type="similarity">
    <text evidence="1">Belongs to the peptidase S33 family.</text>
</comment>
<protein>
    <recommendedName>
        <fullName evidence="3">AB hydrolase-1 domain-containing protein</fullName>
    </recommendedName>
</protein>
<dbReference type="GO" id="GO:0042171">
    <property type="term" value="F:lysophosphatidic acid acyltransferase activity"/>
    <property type="evidence" value="ECO:0000318"/>
    <property type="project" value="GO_Central"/>
</dbReference>
<dbReference type="RefSeq" id="XP_002289478.1">
    <property type="nucleotide sequence ID" value="XM_002289442.1"/>
</dbReference>
<gene>
    <name evidence="4" type="ORF">THAPSDRAFT_4760</name>
</gene>
<dbReference type="PRINTS" id="PR00793">
    <property type="entry name" value="PROAMNOPTASE"/>
</dbReference>
<dbReference type="KEGG" id="tps:THAPSDRAFT_4760"/>